<sequence>IAMESTGNYHALLAQLAYLHGLTVYILNARDVFYYARALGSRAKTDNIDAEVIVRYLQEHQSSLQAWQPLTPEQQQLRQLLSRRAQVITHQSALRQAFTDVDLSGVDTQALQHGFDVVLASMDQQIQHLIANDPQLEQGYQRLRSVSGIGQQTAALLTELLNRIPFANADALVAYSGLDPRPNDSGTKRGRRRISKRGPALLRRQLYLAAMSACRSAACKPLYEAYRARGLAGTESIVILARKLLRIAYAVWKSGQAFDPSKLSPKTA</sequence>
<dbReference type="NCBIfam" id="NF033542">
    <property type="entry name" value="transpos_IS110"/>
    <property type="match status" value="1"/>
</dbReference>
<feature type="non-terminal residue" evidence="3">
    <location>
        <position position="1"/>
    </location>
</feature>
<evidence type="ECO:0000313" key="3">
    <source>
        <dbReference type="EMBL" id="ERE47070.1"/>
    </source>
</evidence>
<feature type="domain" description="Transposase IS110-like N-terminal" evidence="1">
    <location>
        <begin position="1"/>
        <end position="96"/>
    </location>
</feature>
<dbReference type="GO" id="GO:0004803">
    <property type="term" value="F:transposase activity"/>
    <property type="evidence" value="ECO:0007669"/>
    <property type="project" value="InterPro"/>
</dbReference>
<dbReference type="InterPro" id="IPR047650">
    <property type="entry name" value="Transpos_IS110"/>
</dbReference>
<dbReference type="EMBL" id="KE691189">
    <property type="protein sequence ID" value="ERE47070.1"/>
    <property type="molecule type" value="Genomic_DNA"/>
</dbReference>
<gene>
    <name evidence="3" type="ORF">H671_21671</name>
</gene>
<dbReference type="GO" id="GO:0003677">
    <property type="term" value="F:DNA binding"/>
    <property type="evidence" value="ECO:0007669"/>
    <property type="project" value="InterPro"/>
</dbReference>
<evidence type="ECO:0000259" key="1">
    <source>
        <dbReference type="Pfam" id="PF01548"/>
    </source>
</evidence>
<feature type="domain" description="Transposase IS116/IS110/IS902 C-terminal" evidence="2">
    <location>
        <begin position="141"/>
        <end position="216"/>
    </location>
</feature>
<dbReference type="AlphaFoldDB" id="A0A061HV11"/>
<dbReference type="PANTHER" id="PTHR33055:SF3">
    <property type="entry name" value="PUTATIVE TRANSPOSASE FOR IS117-RELATED"/>
    <property type="match status" value="1"/>
</dbReference>
<evidence type="ECO:0000313" key="4">
    <source>
        <dbReference type="Proteomes" id="UP000030759"/>
    </source>
</evidence>
<dbReference type="PANTHER" id="PTHR33055">
    <property type="entry name" value="TRANSPOSASE FOR INSERTION SEQUENCE ELEMENT IS1111A"/>
    <property type="match status" value="1"/>
</dbReference>
<name>A0A061HV11_CRIGR</name>
<accession>A0A061HV11</accession>
<protein>
    <submittedName>
        <fullName evidence="3">Putative Pilin gene-inverting protein</fullName>
    </submittedName>
</protein>
<dbReference type="Proteomes" id="UP000030759">
    <property type="component" value="Unassembled WGS sequence"/>
</dbReference>
<evidence type="ECO:0000259" key="2">
    <source>
        <dbReference type="Pfam" id="PF02371"/>
    </source>
</evidence>
<organism evidence="3 4">
    <name type="scientific">Cricetulus griseus</name>
    <name type="common">Chinese hamster</name>
    <name type="synonym">Cricetulus barabensis griseus</name>
    <dbReference type="NCBI Taxonomy" id="10029"/>
    <lineage>
        <taxon>Eukaryota</taxon>
        <taxon>Metazoa</taxon>
        <taxon>Chordata</taxon>
        <taxon>Craniata</taxon>
        <taxon>Vertebrata</taxon>
        <taxon>Euteleostomi</taxon>
        <taxon>Mammalia</taxon>
        <taxon>Eutheria</taxon>
        <taxon>Euarchontoglires</taxon>
        <taxon>Glires</taxon>
        <taxon>Rodentia</taxon>
        <taxon>Myomorpha</taxon>
        <taxon>Muroidea</taxon>
        <taxon>Cricetidae</taxon>
        <taxon>Cricetinae</taxon>
        <taxon>Cricetulus</taxon>
    </lineage>
</organism>
<proteinExistence type="predicted"/>
<dbReference type="Pfam" id="PF02371">
    <property type="entry name" value="Transposase_20"/>
    <property type="match status" value="1"/>
</dbReference>
<dbReference type="GO" id="GO:0006313">
    <property type="term" value="P:DNA transposition"/>
    <property type="evidence" value="ECO:0007669"/>
    <property type="project" value="InterPro"/>
</dbReference>
<dbReference type="Pfam" id="PF01548">
    <property type="entry name" value="DEDD_Tnp_IS110"/>
    <property type="match status" value="1"/>
</dbReference>
<dbReference type="InterPro" id="IPR002525">
    <property type="entry name" value="Transp_IS110-like_N"/>
</dbReference>
<reference evidence="4" key="1">
    <citation type="journal article" date="2013" name="Nat. Biotechnol.">
        <title>Chinese hamster genome sequenced from sorted chromosomes.</title>
        <authorList>
            <person name="Brinkrolf K."/>
            <person name="Rupp O."/>
            <person name="Laux H."/>
            <person name="Kollin F."/>
            <person name="Ernst W."/>
            <person name="Linke B."/>
            <person name="Kofler R."/>
            <person name="Romand S."/>
            <person name="Hesse F."/>
            <person name="Budach W.E."/>
            <person name="Galosy S."/>
            <person name="Muller D."/>
            <person name="Noll T."/>
            <person name="Wienberg J."/>
            <person name="Jostock T."/>
            <person name="Leonard M."/>
            <person name="Grillari J."/>
            <person name="Tauch A."/>
            <person name="Goesmann A."/>
            <person name="Helk B."/>
            <person name="Mott J.E."/>
            <person name="Puhler A."/>
            <person name="Borth N."/>
        </authorList>
    </citation>
    <scope>NUCLEOTIDE SEQUENCE [LARGE SCALE GENOMIC DNA]</scope>
    <source>
        <strain evidence="4">17A/GY</strain>
    </source>
</reference>
<dbReference type="InterPro" id="IPR003346">
    <property type="entry name" value="Transposase_20"/>
</dbReference>